<reference evidence="1 2" key="1">
    <citation type="submission" date="2010-06" db="EMBL/GenBank/DDBJ databases">
        <title>Complete sequence chromosome of Methanohalobium evestigatum Z-7303.</title>
        <authorList>
            <consortium name="US DOE Joint Genome Institute"/>
            <person name="Lucas S."/>
            <person name="Copeland A."/>
            <person name="Lapidus A."/>
            <person name="Cheng J.-F."/>
            <person name="Bruce D."/>
            <person name="Goodwin L."/>
            <person name="Pitluck S."/>
            <person name="Saunders E."/>
            <person name="Detter J.C."/>
            <person name="Han C."/>
            <person name="Tapia R."/>
            <person name="Land M."/>
            <person name="Hauser L."/>
            <person name="Kyrpides N."/>
            <person name="Mikhailova N."/>
            <person name="Sieprawska-Lupa M."/>
            <person name="Whitman W.B."/>
            <person name="Anderson I."/>
            <person name="Woyke T."/>
        </authorList>
    </citation>
    <scope>NUCLEOTIDE SEQUENCE [LARGE SCALE GENOMIC DNA]</scope>
    <source>
        <strain evidence="2">ATCC BAA-1072 / DSM 3721 / NBRC 107634 / OCM 161 / Z-7303</strain>
    </source>
</reference>
<dbReference type="AlphaFoldDB" id="D7E6Y4"/>
<gene>
    <name evidence="1" type="ordered locus">Metev_0706</name>
</gene>
<dbReference type="OrthoDB" id="359563at2157"/>
<dbReference type="PANTHER" id="PTHR39967">
    <property type="match status" value="1"/>
</dbReference>
<accession>D7E6Y4</accession>
<dbReference type="SUPFAM" id="SSF53098">
    <property type="entry name" value="Ribonuclease H-like"/>
    <property type="match status" value="1"/>
</dbReference>
<dbReference type="KEGG" id="mev:Metev_0706"/>
<dbReference type="InterPro" id="IPR012337">
    <property type="entry name" value="RNaseH-like_sf"/>
</dbReference>
<dbReference type="EMBL" id="CP002069">
    <property type="protein sequence ID" value="ADI73608.1"/>
    <property type="molecule type" value="Genomic_DNA"/>
</dbReference>
<dbReference type="STRING" id="644295.Metev_0706"/>
<name>D7E6Y4_METEZ</name>
<sequence length="217" mass="25470">MNLETLLDLIPVDIKSFVERKRRDVKAIALSILLYQQGLSLRKTSELLSYLAEPISYRGVHYWVQKFGWCLQPYDGELPDTIVVDETKVQLGSEYWFLYAAINPDSKKIVYARIYPTRNYLTTKSFFKDLKKMYAQLPQMVVVDGGPWYKALERLGVKRVVISGDFRNYIERWYKEFKRRIKVFDKYFPHKEGSFSISIIGSICTSRIIIISENINP</sequence>
<protein>
    <submittedName>
        <fullName evidence="1">Transposase</fullName>
    </submittedName>
</protein>
<evidence type="ECO:0000313" key="2">
    <source>
        <dbReference type="Proteomes" id="UP000000391"/>
    </source>
</evidence>
<dbReference type="HOGENOM" id="CLU_1269920_0_0_2"/>
<dbReference type="GeneID" id="9346327"/>
<proteinExistence type="predicted"/>
<dbReference type="Proteomes" id="UP000000391">
    <property type="component" value="Chromosome"/>
</dbReference>
<organism evidence="1 2">
    <name type="scientific">Methanohalobium evestigatum (strain ATCC BAA-1072 / DSM 3721 / NBRC 107634 / OCM 161 / Z-7303)</name>
    <dbReference type="NCBI Taxonomy" id="644295"/>
    <lineage>
        <taxon>Archaea</taxon>
        <taxon>Methanobacteriati</taxon>
        <taxon>Methanobacteriota</taxon>
        <taxon>Stenosarchaea group</taxon>
        <taxon>Methanomicrobia</taxon>
        <taxon>Methanosarcinales</taxon>
        <taxon>Methanosarcinaceae</taxon>
        <taxon>Methanohalobium</taxon>
    </lineage>
</organism>
<dbReference type="RefSeq" id="WP_013194176.1">
    <property type="nucleotide sequence ID" value="NC_014253.1"/>
</dbReference>
<evidence type="ECO:0000313" key="1">
    <source>
        <dbReference type="EMBL" id="ADI73608.1"/>
    </source>
</evidence>
<keyword evidence="2" id="KW-1185">Reference proteome</keyword>
<dbReference type="PANTHER" id="PTHR39967:SF1">
    <property type="entry name" value="ISH14-TYPE TRANSPOSASE HSIRS44"/>
    <property type="match status" value="1"/>
</dbReference>